<reference evidence="2 3" key="1">
    <citation type="submission" date="2018-06" db="EMBL/GenBank/DDBJ databases">
        <authorList>
            <consortium name="Pathogen Informatics"/>
            <person name="Doyle S."/>
        </authorList>
    </citation>
    <scope>NUCLEOTIDE SEQUENCE [LARGE SCALE GENOMIC DNA]</scope>
    <source>
        <strain evidence="2 3">NCTC11388</strain>
    </source>
</reference>
<evidence type="ECO:0000313" key="2">
    <source>
        <dbReference type="EMBL" id="SUJ28712.1"/>
    </source>
</evidence>
<evidence type="ECO:0000259" key="1">
    <source>
        <dbReference type="Pfam" id="PF01841"/>
    </source>
</evidence>
<dbReference type="Pfam" id="PF01841">
    <property type="entry name" value="Transglut_core"/>
    <property type="match status" value="1"/>
</dbReference>
<feature type="domain" description="Transglutaminase-like" evidence="1">
    <location>
        <begin position="33"/>
        <end position="132"/>
    </location>
</feature>
<dbReference type="InterPro" id="IPR002931">
    <property type="entry name" value="Transglutaminase-like"/>
</dbReference>
<dbReference type="Gene3D" id="3.10.620.30">
    <property type="match status" value="1"/>
</dbReference>
<dbReference type="PANTHER" id="PTHR33490">
    <property type="entry name" value="BLR5614 PROTEIN-RELATED"/>
    <property type="match status" value="1"/>
</dbReference>
<sequence>MKKYLKETQILDYNHPSIQRIVNQRYWKDFDTIFRIKAIYNYVRDEIKFAYESHSTSSSSQVILNGYGDNNTKSILLMSFLRAVGVPTRVHGFIVSKSLMASVPKDIWYKVLPNKFRHSLVEIYVESDWYILEGIMLDKDYLDGLTKVYNEPECENLFLGLKASQEDIDFENLKVNPLLKKSIIKQEYILEDLGVFESPDKFYFQYPKQGNTIKNFFFKNLVRHLLNKQIDKIRKQ</sequence>
<dbReference type="EMBL" id="UGYW01000002">
    <property type="protein sequence ID" value="SUJ28712.1"/>
    <property type="molecule type" value="Genomic_DNA"/>
</dbReference>
<dbReference type="AlphaFoldDB" id="A0A380CTG2"/>
<dbReference type="SUPFAM" id="SSF54001">
    <property type="entry name" value="Cysteine proteinases"/>
    <property type="match status" value="1"/>
</dbReference>
<proteinExistence type="predicted"/>
<organism evidence="2 3">
    <name type="scientific">Sphingobacterium spiritivorum</name>
    <name type="common">Flavobacterium spiritivorum</name>
    <dbReference type="NCBI Taxonomy" id="258"/>
    <lineage>
        <taxon>Bacteria</taxon>
        <taxon>Pseudomonadati</taxon>
        <taxon>Bacteroidota</taxon>
        <taxon>Sphingobacteriia</taxon>
        <taxon>Sphingobacteriales</taxon>
        <taxon>Sphingobacteriaceae</taxon>
        <taxon>Sphingobacterium</taxon>
    </lineage>
</organism>
<protein>
    <submittedName>
        <fullName evidence="2">Transglutaminase-like superfamily</fullName>
    </submittedName>
</protein>
<accession>A0A380CTG2</accession>
<name>A0A380CTG2_SPHSI</name>
<dbReference type="RefSeq" id="WP_003005571.1">
    <property type="nucleotide sequence ID" value="NZ_CP068082.1"/>
</dbReference>
<gene>
    <name evidence="2" type="ORF">NCTC11388_04402</name>
</gene>
<evidence type="ECO:0000313" key="3">
    <source>
        <dbReference type="Proteomes" id="UP000254893"/>
    </source>
</evidence>
<dbReference type="InterPro" id="IPR038765">
    <property type="entry name" value="Papain-like_cys_pep_sf"/>
</dbReference>
<dbReference type="Proteomes" id="UP000254893">
    <property type="component" value="Unassembled WGS sequence"/>
</dbReference>